<proteinExistence type="predicted"/>
<evidence type="ECO:0000313" key="2">
    <source>
        <dbReference type="EMBL" id="VHO06529.1"/>
    </source>
</evidence>
<evidence type="ECO:0000256" key="1">
    <source>
        <dbReference type="SAM" id="MobiDB-lite"/>
    </source>
</evidence>
<dbReference type="EMBL" id="CAAJGR010000034">
    <property type="protein sequence ID" value="VHO06529.1"/>
    <property type="molecule type" value="Genomic_DNA"/>
</dbReference>
<feature type="region of interest" description="Disordered" evidence="1">
    <location>
        <begin position="1"/>
        <end position="29"/>
    </location>
</feature>
<name>A0A486XVJ4_9GAMM</name>
<sequence length="125" mass="13790">MAAWREANTPKPQPKVAEKPAKPKKLAPLMSGATSLASEALRVRATFVQLSSNNASTKPSAFAYLEIQNLENRIIRYQRVAVGDMIDGYKIESVSGDMVTMRRQPTADNPDTLLLEIAVFGKRNE</sequence>
<accession>A0A486XVJ4</accession>
<organism evidence="2">
    <name type="scientific">Rheinheimera sp. BAL341</name>
    <dbReference type="NCBI Taxonomy" id="1708203"/>
    <lineage>
        <taxon>Bacteria</taxon>
        <taxon>Pseudomonadati</taxon>
        <taxon>Pseudomonadota</taxon>
        <taxon>Gammaproteobacteria</taxon>
        <taxon>Chromatiales</taxon>
        <taxon>Chromatiaceae</taxon>
        <taxon>Rheinheimera</taxon>
    </lineage>
</organism>
<dbReference type="AlphaFoldDB" id="A0A486XVJ4"/>
<gene>
    <name evidence="2" type="ORF">BAL341_3543</name>
</gene>
<reference evidence="2" key="1">
    <citation type="submission" date="2019-04" db="EMBL/GenBank/DDBJ databases">
        <authorList>
            <person name="Brambilla D."/>
        </authorList>
    </citation>
    <scope>NUCLEOTIDE SEQUENCE</scope>
    <source>
        <strain evidence="2">BAL1</strain>
    </source>
</reference>
<protein>
    <submittedName>
        <fullName evidence="2">Uncharacterized protein</fullName>
    </submittedName>
</protein>